<dbReference type="InterPro" id="IPR015424">
    <property type="entry name" value="PyrdxlP-dep_Trfase"/>
</dbReference>
<dbReference type="CDD" id="cd00616">
    <property type="entry name" value="AHBA_syn"/>
    <property type="match status" value="1"/>
</dbReference>
<dbReference type="PIRSF" id="PIRSF000390">
    <property type="entry name" value="PLP_StrS"/>
    <property type="match status" value="1"/>
</dbReference>
<gene>
    <name evidence="4" type="ORF">A3D67_03315</name>
</gene>
<dbReference type="InterPro" id="IPR015421">
    <property type="entry name" value="PyrdxlP-dep_Trfase_major"/>
</dbReference>
<dbReference type="Proteomes" id="UP000178099">
    <property type="component" value="Unassembled WGS sequence"/>
</dbReference>
<dbReference type="Gene3D" id="3.40.640.10">
    <property type="entry name" value="Type I PLP-dependent aspartate aminotransferase-like (Major domain)"/>
    <property type="match status" value="1"/>
</dbReference>
<comment type="caution">
    <text evidence="4">The sequence shown here is derived from an EMBL/GenBank/DDBJ whole genome shotgun (WGS) entry which is preliminary data.</text>
</comment>
<accession>A0A1G2DFW6</accession>
<dbReference type="InterPro" id="IPR000653">
    <property type="entry name" value="DegT/StrS_aminotransferase"/>
</dbReference>
<organism evidence="4 5">
    <name type="scientific">Candidatus Lloydbacteria bacterium RIFCSPHIGHO2_02_FULL_51_22</name>
    <dbReference type="NCBI Taxonomy" id="1798663"/>
    <lineage>
        <taxon>Bacteria</taxon>
        <taxon>Candidatus Lloydiibacteriota</taxon>
    </lineage>
</organism>
<dbReference type="SUPFAM" id="SSF53383">
    <property type="entry name" value="PLP-dependent transferases"/>
    <property type="match status" value="1"/>
</dbReference>
<evidence type="ECO:0000313" key="4">
    <source>
        <dbReference type="EMBL" id="OGZ11688.1"/>
    </source>
</evidence>
<keyword evidence="2 3" id="KW-0663">Pyridoxal phosphate</keyword>
<dbReference type="Pfam" id="PF01041">
    <property type="entry name" value="DegT_DnrJ_EryC1"/>
    <property type="match status" value="1"/>
</dbReference>
<dbReference type="GO" id="GO:0000271">
    <property type="term" value="P:polysaccharide biosynthetic process"/>
    <property type="evidence" value="ECO:0007669"/>
    <property type="project" value="TreeGrafter"/>
</dbReference>
<dbReference type="GO" id="GO:0030170">
    <property type="term" value="F:pyridoxal phosphate binding"/>
    <property type="evidence" value="ECO:0007669"/>
    <property type="project" value="TreeGrafter"/>
</dbReference>
<dbReference type="InterPro" id="IPR015422">
    <property type="entry name" value="PyrdxlP-dep_Trfase_small"/>
</dbReference>
<proteinExistence type="inferred from homology"/>
<dbReference type="EMBL" id="MHLN01000016">
    <property type="protein sequence ID" value="OGZ11688.1"/>
    <property type="molecule type" value="Genomic_DNA"/>
</dbReference>
<comment type="similarity">
    <text evidence="3">Belongs to the DegT/DnrJ/EryC1 family.</text>
</comment>
<protein>
    <recommendedName>
        <fullName evidence="6">Aminotransferase DegT</fullName>
    </recommendedName>
</protein>
<name>A0A1G2DFW6_9BACT</name>
<dbReference type="Gene3D" id="3.90.1150.10">
    <property type="entry name" value="Aspartate Aminotransferase, domain 1"/>
    <property type="match status" value="1"/>
</dbReference>
<feature type="active site" description="Proton acceptor" evidence="1">
    <location>
        <position position="185"/>
    </location>
</feature>
<evidence type="ECO:0000256" key="1">
    <source>
        <dbReference type="PIRSR" id="PIRSR000390-1"/>
    </source>
</evidence>
<feature type="modified residue" description="N6-(pyridoxal phosphate)lysine" evidence="2">
    <location>
        <position position="185"/>
    </location>
</feature>
<dbReference type="PANTHER" id="PTHR30244:SF34">
    <property type="entry name" value="DTDP-4-AMINO-4,6-DIDEOXYGALACTOSE TRANSAMINASE"/>
    <property type="match status" value="1"/>
</dbReference>
<evidence type="ECO:0008006" key="6">
    <source>
        <dbReference type="Google" id="ProtNLM"/>
    </source>
</evidence>
<evidence type="ECO:0000256" key="3">
    <source>
        <dbReference type="RuleBase" id="RU004508"/>
    </source>
</evidence>
<sequence length="381" mass="42003">MNIPPTKPYIPEADIQTILKHTEKALRSGRLWNGPFLAEFEKEFAKVAGTKHAVGMNSATSVLQTILEYYDVKGCEVITPTNTFIATSNAVIFAGGTPVLADMHPQTLCLAPADVKKRITKKTKGIILVHLGGLITPHIEEIRKIAKQHKLFFIEDASHAHGASRKGTPAGAWGDAAAFSFYATKVITSGGLGGMLTTEDGKLAEYARSVRFHGEGTVRGIQERLGNDWSLSEPQAIIGLAQTKRLKEIVKKRMVIAAAYDKAFGKLPNVTLFPLPPKTIHSYYKYLLLLKSAEEKKRVASALKERGIATGSLYWPPCHLQPVYQKKFGYKISPRLTRLGREGDFPITEDILSRAIALPMYTGMTKKERDYIVAQVKEALS</sequence>
<evidence type="ECO:0000256" key="2">
    <source>
        <dbReference type="PIRSR" id="PIRSR000390-2"/>
    </source>
</evidence>
<dbReference type="PANTHER" id="PTHR30244">
    <property type="entry name" value="TRANSAMINASE"/>
    <property type="match status" value="1"/>
</dbReference>
<reference evidence="4 5" key="1">
    <citation type="journal article" date="2016" name="Nat. Commun.">
        <title>Thousands of microbial genomes shed light on interconnected biogeochemical processes in an aquifer system.</title>
        <authorList>
            <person name="Anantharaman K."/>
            <person name="Brown C.T."/>
            <person name="Hug L.A."/>
            <person name="Sharon I."/>
            <person name="Castelle C.J."/>
            <person name="Probst A.J."/>
            <person name="Thomas B.C."/>
            <person name="Singh A."/>
            <person name="Wilkins M.J."/>
            <person name="Karaoz U."/>
            <person name="Brodie E.L."/>
            <person name="Williams K.H."/>
            <person name="Hubbard S.S."/>
            <person name="Banfield J.F."/>
        </authorList>
    </citation>
    <scope>NUCLEOTIDE SEQUENCE [LARGE SCALE GENOMIC DNA]</scope>
</reference>
<evidence type="ECO:0000313" key="5">
    <source>
        <dbReference type="Proteomes" id="UP000178099"/>
    </source>
</evidence>
<dbReference type="AlphaFoldDB" id="A0A1G2DFW6"/>
<dbReference type="GO" id="GO:0008483">
    <property type="term" value="F:transaminase activity"/>
    <property type="evidence" value="ECO:0007669"/>
    <property type="project" value="TreeGrafter"/>
</dbReference>